<evidence type="ECO:0000313" key="3">
    <source>
        <dbReference type="Proteomes" id="UP001458880"/>
    </source>
</evidence>
<comment type="caution">
    <text evidence="2">The sequence shown here is derived from an EMBL/GenBank/DDBJ whole genome shotgun (WGS) entry which is preliminary data.</text>
</comment>
<evidence type="ECO:0000313" key="2">
    <source>
        <dbReference type="EMBL" id="KAK9675150.1"/>
    </source>
</evidence>
<evidence type="ECO:0000313" key="1">
    <source>
        <dbReference type="EMBL" id="KAK9675139.1"/>
    </source>
</evidence>
<reference evidence="2 3" key="2">
    <citation type="journal article" date="2024" name="BMC Genomics">
        <title>De novo assembly and annotation of Popillia japonica's genome with initial clues to its potential as an invasive pest.</title>
        <authorList>
            <person name="Cucini C."/>
            <person name="Boschi S."/>
            <person name="Funari R."/>
            <person name="Cardaioli E."/>
            <person name="Iannotti N."/>
            <person name="Marturano G."/>
            <person name="Paoli F."/>
            <person name="Bruttini M."/>
            <person name="Carapelli A."/>
            <person name="Frati F."/>
            <person name="Nardi F."/>
        </authorList>
    </citation>
    <scope>NUCLEOTIDE SEQUENCE [LARGE SCALE GENOMIC DNA]</scope>
    <source>
        <strain evidence="2">DMR45628</strain>
    </source>
</reference>
<reference evidence="2" key="1">
    <citation type="submission" date="2023-05" db="EMBL/GenBank/DDBJ databases">
        <authorList>
            <person name="Nardi F."/>
            <person name="Carapelli A."/>
            <person name="Cucini C."/>
        </authorList>
    </citation>
    <scope>NUCLEOTIDE SEQUENCE</scope>
    <source>
        <strain evidence="2">DMR45628</strain>
        <tissue evidence="2">Testes</tissue>
    </source>
</reference>
<gene>
    <name evidence="2" type="ORF">QE152_g40601</name>
    <name evidence="1" type="ORF">QE152_g40609</name>
</gene>
<protein>
    <submittedName>
        <fullName evidence="2">Uncharacterized protein</fullName>
    </submittedName>
</protein>
<dbReference type="Proteomes" id="UP001458880">
    <property type="component" value="Unassembled WGS sequence"/>
</dbReference>
<sequence length="84" mass="9553">MYQQTKGTENPPNPYSFSVIYEILKSKSSQTEHLHFTVEAPDAVFGTNLFLEVAPGYNQKHRAASHNMSHMVVCTSIEHEQEQD</sequence>
<organism evidence="2 3">
    <name type="scientific">Popillia japonica</name>
    <name type="common">Japanese beetle</name>
    <dbReference type="NCBI Taxonomy" id="7064"/>
    <lineage>
        <taxon>Eukaryota</taxon>
        <taxon>Metazoa</taxon>
        <taxon>Ecdysozoa</taxon>
        <taxon>Arthropoda</taxon>
        <taxon>Hexapoda</taxon>
        <taxon>Insecta</taxon>
        <taxon>Pterygota</taxon>
        <taxon>Neoptera</taxon>
        <taxon>Endopterygota</taxon>
        <taxon>Coleoptera</taxon>
        <taxon>Polyphaga</taxon>
        <taxon>Scarabaeiformia</taxon>
        <taxon>Scarabaeidae</taxon>
        <taxon>Rutelinae</taxon>
        <taxon>Popillia</taxon>
    </lineage>
</organism>
<proteinExistence type="predicted"/>
<dbReference type="EMBL" id="JASPKY010001245">
    <property type="protein sequence ID" value="KAK9675150.1"/>
    <property type="molecule type" value="Genomic_DNA"/>
</dbReference>
<keyword evidence="3" id="KW-1185">Reference proteome</keyword>
<dbReference type="AlphaFoldDB" id="A0AAW1HFR7"/>
<accession>A0AAW1HFR7</accession>
<dbReference type="EMBL" id="JASPKY010001253">
    <property type="protein sequence ID" value="KAK9675139.1"/>
    <property type="molecule type" value="Genomic_DNA"/>
</dbReference>
<name>A0AAW1HFR7_POPJA</name>